<accession>A0A139L2Z2</accession>
<dbReference type="Proteomes" id="UP000070319">
    <property type="component" value="Unassembled WGS sequence"/>
</dbReference>
<proteinExistence type="predicted"/>
<gene>
    <name evidence="1" type="ORF">HMPREF2531_03469</name>
</gene>
<protein>
    <submittedName>
        <fullName evidence="1">Uncharacterized protein</fullName>
    </submittedName>
</protein>
<dbReference type="RefSeq" id="WP_061437304.1">
    <property type="nucleotide sequence ID" value="NZ_KQ968725.1"/>
</dbReference>
<organism evidence="1">
    <name type="scientific">Bacteroides intestinalis</name>
    <dbReference type="NCBI Taxonomy" id="329854"/>
    <lineage>
        <taxon>Bacteria</taxon>
        <taxon>Pseudomonadati</taxon>
        <taxon>Bacteroidota</taxon>
        <taxon>Bacteroidia</taxon>
        <taxon>Bacteroidales</taxon>
        <taxon>Bacteroidaceae</taxon>
        <taxon>Bacteroides</taxon>
    </lineage>
</organism>
<name>A0A139L2Z2_9BACE</name>
<dbReference type="EMBL" id="LTDF01000135">
    <property type="protein sequence ID" value="KXT45813.1"/>
    <property type="molecule type" value="Genomic_DNA"/>
</dbReference>
<evidence type="ECO:0000313" key="1">
    <source>
        <dbReference type="EMBL" id="KXT45813.1"/>
    </source>
</evidence>
<dbReference type="PATRIC" id="fig|329854.7.peg.3535"/>
<reference evidence="1 2" key="1">
    <citation type="submission" date="2016-02" db="EMBL/GenBank/DDBJ databases">
        <authorList>
            <person name="Wen L."/>
            <person name="He K."/>
            <person name="Yang H."/>
        </authorList>
    </citation>
    <scope>NUCLEOTIDE SEQUENCE [LARGE SCALE GENOMIC DNA]</scope>
    <source>
        <strain evidence="1 2">KLE1704</strain>
    </source>
</reference>
<dbReference type="AlphaFoldDB" id="A0A139L2Z2"/>
<comment type="caution">
    <text evidence="1">The sequence shown here is derived from an EMBL/GenBank/DDBJ whole genome shotgun (WGS) entry which is preliminary data.</text>
</comment>
<evidence type="ECO:0000313" key="2">
    <source>
        <dbReference type="Proteomes" id="UP000070319"/>
    </source>
</evidence>
<sequence length="106" mass="12524">MASTGDYAKLLINRHLKTRILYRSRIHRALKENREKENLAIVSTSQPGKALIMKEGVLKYLYRQRIFCRKTMQSGTLVLNANFYLKKMKRVLMMLPNSYPLNRYTN</sequence>